<dbReference type="Gene3D" id="1.10.260.40">
    <property type="entry name" value="lambda repressor-like DNA-binding domains"/>
    <property type="match status" value="1"/>
</dbReference>
<dbReference type="SMART" id="SM00530">
    <property type="entry name" value="HTH_XRE"/>
    <property type="match status" value="1"/>
</dbReference>
<dbReference type="CDD" id="cd00093">
    <property type="entry name" value="HTH_XRE"/>
    <property type="match status" value="1"/>
</dbReference>
<dbReference type="RefSeq" id="WP_235050099.1">
    <property type="nucleotide sequence ID" value="NZ_JAKFHA010000001.1"/>
</dbReference>
<dbReference type="Proteomes" id="UP001165378">
    <property type="component" value="Unassembled WGS sequence"/>
</dbReference>
<dbReference type="AlphaFoldDB" id="A0AA41PUL7"/>
<evidence type="ECO:0000313" key="3">
    <source>
        <dbReference type="Proteomes" id="UP001165378"/>
    </source>
</evidence>
<comment type="caution">
    <text evidence="2">The sequence shown here is derived from an EMBL/GenBank/DDBJ whole genome shotgun (WGS) entry which is preliminary data.</text>
</comment>
<protein>
    <submittedName>
        <fullName evidence="2">Helix-turn-helix domain-containing protein</fullName>
    </submittedName>
</protein>
<dbReference type="InterPro" id="IPR001387">
    <property type="entry name" value="Cro/C1-type_HTH"/>
</dbReference>
<reference evidence="2" key="1">
    <citation type="submission" date="2022-01" db="EMBL/GenBank/DDBJ databases">
        <title>Genome-Based Taxonomic Classification of the Phylum Actinobacteria.</title>
        <authorList>
            <person name="Gao Y."/>
        </authorList>
    </citation>
    <scope>NUCLEOTIDE SEQUENCE</scope>
    <source>
        <strain evidence="2">KLBMP 8922</strain>
    </source>
</reference>
<proteinExistence type="predicted"/>
<dbReference type="EMBL" id="JAKFHA010000001">
    <property type="protein sequence ID" value="MCF2526038.1"/>
    <property type="molecule type" value="Genomic_DNA"/>
</dbReference>
<gene>
    <name evidence="2" type="ORF">LZ495_02205</name>
</gene>
<accession>A0AA41PUL7</accession>
<name>A0AA41PUL7_9ACTN</name>
<dbReference type="PROSITE" id="PS50943">
    <property type="entry name" value="HTH_CROC1"/>
    <property type="match status" value="1"/>
</dbReference>
<evidence type="ECO:0000313" key="2">
    <source>
        <dbReference type="EMBL" id="MCF2526038.1"/>
    </source>
</evidence>
<evidence type="ECO:0000259" key="1">
    <source>
        <dbReference type="PROSITE" id="PS50943"/>
    </source>
</evidence>
<dbReference type="Pfam" id="PF13560">
    <property type="entry name" value="HTH_31"/>
    <property type="match status" value="1"/>
</dbReference>
<keyword evidence="3" id="KW-1185">Reference proteome</keyword>
<dbReference type="Pfam" id="PF19054">
    <property type="entry name" value="DUF5753"/>
    <property type="match status" value="1"/>
</dbReference>
<dbReference type="GO" id="GO:0003677">
    <property type="term" value="F:DNA binding"/>
    <property type="evidence" value="ECO:0007669"/>
    <property type="project" value="InterPro"/>
</dbReference>
<dbReference type="InterPro" id="IPR043917">
    <property type="entry name" value="DUF5753"/>
</dbReference>
<dbReference type="InterPro" id="IPR010982">
    <property type="entry name" value="Lambda_DNA-bd_dom_sf"/>
</dbReference>
<feature type="domain" description="HTH cro/C1-type" evidence="1">
    <location>
        <begin position="18"/>
        <end position="72"/>
    </location>
</feature>
<dbReference type="SUPFAM" id="SSF47413">
    <property type="entry name" value="lambda repressor-like DNA-binding domains"/>
    <property type="match status" value="1"/>
</dbReference>
<organism evidence="2 3">
    <name type="scientific">Yinghuangia soli</name>
    <dbReference type="NCBI Taxonomy" id="2908204"/>
    <lineage>
        <taxon>Bacteria</taxon>
        <taxon>Bacillati</taxon>
        <taxon>Actinomycetota</taxon>
        <taxon>Actinomycetes</taxon>
        <taxon>Kitasatosporales</taxon>
        <taxon>Streptomycetaceae</taxon>
        <taxon>Yinghuangia</taxon>
    </lineage>
</organism>
<sequence>MPINAGSVLERRRLGAELARLRDEAGLTMEGVAERVDITRSKLGRIEKGKSSVAAADLNALLRLYGVSGTARAELERYVRGGNRRGANWWARYNETLSAGYAEFLAFEAEAAVARQYQPLIVPGLLQTEAYARATHATGFFAFGPDQVDDLVEIRMLRQRRLTDEDGLELHAFMTEAALNIQLGGAAGLRGQLQHLLSAAELPNVTVQIVPYTSQSLSAHTSGATLFDFPDSGDPSVAFLDVIGGNLLRDDLRDVRRIARVFENLANSALSPAESMDLVARKLEELL</sequence>